<dbReference type="InterPro" id="IPR001986">
    <property type="entry name" value="Enolpyruvate_Tfrase_dom"/>
</dbReference>
<feature type="binding site" evidence="7">
    <location>
        <position position="97"/>
    </location>
    <ligand>
        <name>phosphoenolpyruvate</name>
        <dbReference type="ChEBI" id="CHEBI:58702"/>
    </ligand>
</feature>
<feature type="binding site" evidence="7">
    <location>
        <position position="27"/>
    </location>
    <ligand>
        <name>3-phosphoshikimate</name>
        <dbReference type="ChEBI" id="CHEBI:145989"/>
    </ligand>
</feature>
<dbReference type="InterPro" id="IPR013792">
    <property type="entry name" value="RNA3'P_cycl/enolpyr_Trfase_a/b"/>
</dbReference>
<dbReference type="EC" id="2.5.1.19" evidence="7"/>
<evidence type="ECO:0000256" key="3">
    <source>
        <dbReference type="ARBA" id="ARBA00022605"/>
    </source>
</evidence>
<protein>
    <recommendedName>
        <fullName evidence="7">3-phosphoshikimate 1-carboxyvinyltransferase</fullName>
        <ecNumber evidence="7">2.5.1.19</ecNumber>
    </recommendedName>
    <alternativeName>
        <fullName evidence="7">5-enolpyruvylshikimate-3-phosphate synthase</fullName>
        <shortName evidence="7">EPSP synthase</shortName>
        <shortName evidence="7">EPSPS</shortName>
    </alternativeName>
</protein>
<sequence length="441" mass="46312">MQEAWLPRRVEVAPSRLDGSVEAPPSKSYTHRALLAGLLAAGRSVVENPLWSNDTRATLAAVKQLGASVEGDGALELASPGAGALEWTPCIDAAESGTTMRLVTGVAALLDKPVLVYGRGRLHKRPVRPLLEALARLGVEYLLSGGCCPPHAVKGPARSGSTRVDARESSQYLSALLVLGAGLPQGLEVAVEGLESRPYVDITVRVLEAFGASVERDGYSWFRVEGPLRPSRYRVPGDWSSAAPLLAAGALAGRAVVRGVDPGDPQPDRAVLDVLREMGARIRVSGQSVAAEAPSGGLQGFSVCIRDSPDLAPTLAALAAAACGRSRICCVERLRLKESDRAEAVMDLLRRSRVDARLLEAPGEGLCIEVVGRCGRLPGGVAYSSHGDHRIAMAAALLGLVSEKPVVVEPADVVAKSYPGFWEALRALGAEIREAGSNTAR</sequence>
<dbReference type="InterPro" id="IPR006264">
    <property type="entry name" value="EPSP_synthase"/>
</dbReference>
<evidence type="ECO:0000256" key="5">
    <source>
        <dbReference type="ARBA" id="ARBA00023141"/>
    </source>
</evidence>
<dbReference type="NCBIfam" id="TIGR01356">
    <property type="entry name" value="aroA"/>
    <property type="match status" value="1"/>
</dbReference>
<organism evidence="9 10">
    <name type="scientific">Pyrodictium abyssi</name>
    <dbReference type="NCBI Taxonomy" id="54256"/>
    <lineage>
        <taxon>Archaea</taxon>
        <taxon>Thermoproteota</taxon>
        <taxon>Thermoprotei</taxon>
        <taxon>Desulfurococcales</taxon>
        <taxon>Pyrodictiaceae</taxon>
        <taxon>Pyrodictium</taxon>
    </lineage>
</organism>
<dbReference type="RefSeq" id="WP_338252081.1">
    <property type="nucleotide sequence ID" value="NZ_AP028907.1"/>
</dbReference>
<dbReference type="SUPFAM" id="SSF55205">
    <property type="entry name" value="EPT/RTPC-like"/>
    <property type="match status" value="1"/>
</dbReference>
<feature type="binding site" evidence="7">
    <location>
        <position position="390"/>
    </location>
    <ligand>
        <name>phosphoenolpyruvate</name>
        <dbReference type="ChEBI" id="CHEBI:58702"/>
    </ligand>
</feature>
<dbReference type="CDD" id="cd01556">
    <property type="entry name" value="EPSP_synthase"/>
    <property type="match status" value="1"/>
</dbReference>
<evidence type="ECO:0000313" key="10">
    <source>
        <dbReference type="Proteomes" id="UP001341135"/>
    </source>
</evidence>
<accession>A0ABN6ZLQ1</accession>
<dbReference type="HAMAP" id="MF_00210">
    <property type="entry name" value="EPSP_synth"/>
    <property type="match status" value="1"/>
</dbReference>
<comment type="similarity">
    <text evidence="2 7">Belongs to the EPSP synthase family.</text>
</comment>
<dbReference type="PANTHER" id="PTHR21090">
    <property type="entry name" value="AROM/DEHYDROQUINATE SYNTHASE"/>
    <property type="match status" value="1"/>
</dbReference>
<dbReference type="InterPro" id="IPR036968">
    <property type="entry name" value="Enolpyruvate_Tfrase_sf"/>
</dbReference>
<comment type="pathway">
    <text evidence="1">Metabolic intermediate biosynthesis; chorismate biosynthesis; chorismate from D-erythrose 4-phosphate and phosphoenolpyruvate: step 6/7.</text>
</comment>
<feature type="domain" description="Enolpyruvate transferase" evidence="8">
    <location>
        <begin position="14"/>
        <end position="425"/>
    </location>
</feature>
<proteinExistence type="inferred from homology"/>
<evidence type="ECO:0000256" key="6">
    <source>
        <dbReference type="ARBA" id="ARBA00044633"/>
    </source>
</evidence>
<evidence type="ECO:0000259" key="8">
    <source>
        <dbReference type="Pfam" id="PF00275"/>
    </source>
</evidence>
<name>A0ABN6ZLQ1_9CREN</name>
<comment type="caution">
    <text evidence="7">Lacks conserved residue(s) required for the propagation of feature annotation.</text>
</comment>
<dbReference type="Proteomes" id="UP001341135">
    <property type="component" value="Chromosome"/>
</dbReference>
<evidence type="ECO:0000256" key="7">
    <source>
        <dbReference type="HAMAP-Rule" id="MF_00210"/>
    </source>
</evidence>
<keyword evidence="7" id="KW-0963">Cytoplasm</keyword>
<feature type="binding site" evidence="7">
    <location>
        <position position="337"/>
    </location>
    <ligand>
        <name>3-phosphoshikimate</name>
        <dbReference type="ChEBI" id="CHEBI:145989"/>
    </ligand>
</feature>
<feature type="binding site" evidence="7">
    <location>
        <position position="416"/>
    </location>
    <ligand>
        <name>phosphoenolpyruvate</name>
        <dbReference type="ChEBI" id="CHEBI:58702"/>
    </ligand>
</feature>
<comment type="function">
    <text evidence="7">Catalyzes the transfer of the enolpyruvyl moiety of phosphoenolpyruvate (PEP) to the 5-hydroxyl of shikimate-3-phosphate (S3P) to produce enolpyruvyl shikimate-3-phosphate and inorganic phosphate.</text>
</comment>
<feature type="binding site" evidence="7">
    <location>
        <position position="169"/>
    </location>
    <ligand>
        <name>3-phosphoshikimate</name>
        <dbReference type="ChEBI" id="CHEBI:145989"/>
    </ligand>
</feature>
<feature type="binding site" evidence="7">
    <location>
        <position position="171"/>
    </location>
    <ligand>
        <name>phosphoenolpyruvate</name>
        <dbReference type="ChEBI" id="CHEBI:58702"/>
    </ligand>
</feature>
<evidence type="ECO:0000313" key="9">
    <source>
        <dbReference type="EMBL" id="BES81195.1"/>
    </source>
</evidence>
<feature type="binding site" evidence="7">
    <location>
        <position position="125"/>
    </location>
    <ligand>
        <name>phosphoenolpyruvate</name>
        <dbReference type="ChEBI" id="CHEBI:58702"/>
    </ligand>
</feature>
<feature type="binding site" evidence="7">
    <location>
        <position position="32"/>
    </location>
    <ligand>
        <name>3-phosphoshikimate</name>
        <dbReference type="ChEBI" id="CHEBI:145989"/>
    </ligand>
</feature>
<comment type="catalytic activity">
    <reaction evidence="6">
        <text>3-phosphoshikimate + phosphoenolpyruvate = 5-O-(1-carboxyvinyl)-3-phosphoshikimate + phosphate</text>
        <dbReference type="Rhea" id="RHEA:21256"/>
        <dbReference type="ChEBI" id="CHEBI:43474"/>
        <dbReference type="ChEBI" id="CHEBI:57701"/>
        <dbReference type="ChEBI" id="CHEBI:58702"/>
        <dbReference type="ChEBI" id="CHEBI:145989"/>
        <dbReference type="EC" id="2.5.1.19"/>
    </reaction>
    <physiologicalReaction direction="left-to-right" evidence="6">
        <dbReference type="Rhea" id="RHEA:21257"/>
    </physiologicalReaction>
</comment>
<feature type="binding site" evidence="7">
    <location>
        <position position="341"/>
    </location>
    <ligand>
        <name>phosphoenolpyruvate</name>
        <dbReference type="ChEBI" id="CHEBI:58702"/>
    </ligand>
</feature>
<reference evidence="9 10" key="1">
    <citation type="submission" date="2023-09" db="EMBL/GenBank/DDBJ databases">
        <title>Pyrofollis japonicus gen. nov. sp. nov., a novel member of the family Pyrodictiaceae isolated from the Iheya North hydrothermal field.</title>
        <authorList>
            <person name="Miyazaki U."/>
            <person name="Sanari M."/>
            <person name="Tame A."/>
            <person name="Kitajima M."/>
            <person name="Okamoto A."/>
            <person name="Sawayama S."/>
            <person name="Miyazaki J."/>
            <person name="Takai K."/>
            <person name="Nakagawa S."/>
        </authorList>
    </citation>
    <scope>NUCLEOTIDE SEQUENCE [LARGE SCALE GENOMIC DNA]</scope>
    <source>
        <strain evidence="9 10">AV2</strain>
    </source>
</reference>
<feature type="binding site" evidence="7">
    <location>
        <position position="170"/>
    </location>
    <ligand>
        <name>3-phosphoshikimate</name>
        <dbReference type="ChEBI" id="CHEBI:145989"/>
    </ligand>
</feature>
<keyword evidence="5 7" id="KW-0057">Aromatic amino acid biosynthesis</keyword>
<comment type="subcellular location">
    <subcellularLocation>
        <location evidence="7">Cytoplasm</location>
    </subcellularLocation>
</comment>
<feature type="binding site" evidence="7">
    <location>
        <position position="27"/>
    </location>
    <ligand>
        <name>phosphoenolpyruvate</name>
        <dbReference type="ChEBI" id="CHEBI:58702"/>
    </ligand>
</feature>
<keyword evidence="3 7" id="KW-0028">Amino-acid biosynthesis</keyword>
<dbReference type="PANTHER" id="PTHR21090:SF5">
    <property type="entry name" value="PENTAFUNCTIONAL AROM POLYPEPTIDE"/>
    <property type="match status" value="1"/>
</dbReference>
<dbReference type="GeneID" id="89288785"/>
<keyword evidence="10" id="KW-1185">Reference proteome</keyword>
<dbReference type="Gene3D" id="3.65.10.10">
    <property type="entry name" value="Enolpyruvate transferase domain"/>
    <property type="match status" value="2"/>
</dbReference>
<comment type="subunit">
    <text evidence="7">Monomer.</text>
</comment>
<feature type="binding site" evidence="7">
    <location>
        <position position="28"/>
    </location>
    <ligand>
        <name>3-phosphoshikimate</name>
        <dbReference type="ChEBI" id="CHEBI:145989"/>
    </ligand>
</feature>
<feature type="active site" description="Proton acceptor" evidence="7">
    <location>
        <position position="310"/>
    </location>
</feature>
<keyword evidence="4 7" id="KW-0808">Transferase</keyword>
<dbReference type="Pfam" id="PF00275">
    <property type="entry name" value="EPSP_synthase"/>
    <property type="match status" value="1"/>
</dbReference>
<dbReference type="PIRSF" id="PIRSF000505">
    <property type="entry name" value="EPSPS"/>
    <property type="match status" value="1"/>
</dbReference>
<evidence type="ECO:0000256" key="4">
    <source>
        <dbReference type="ARBA" id="ARBA00022679"/>
    </source>
</evidence>
<dbReference type="EMBL" id="AP028907">
    <property type="protein sequence ID" value="BES81195.1"/>
    <property type="molecule type" value="Genomic_DNA"/>
</dbReference>
<evidence type="ECO:0000256" key="1">
    <source>
        <dbReference type="ARBA" id="ARBA00004811"/>
    </source>
</evidence>
<gene>
    <name evidence="7 9" type="primary">aroA</name>
    <name evidence="9" type="ORF">PABY_07620</name>
</gene>
<evidence type="ECO:0000256" key="2">
    <source>
        <dbReference type="ARBA" id="ARBA00009948"/>
    </source>
</evidence>
<feature type="binding site" evidence="7">
    <location>
        <position position="310"/>
    </location>
    <ligand>
        <name>3-phosphoshikimate</name>
        <dbReference type="ChEBI" id="CHEBI:145989"/>
    </ligand>
</feature>
<feature type="binding site" evidence="7">
    <location>
        <position position="171"/>
    </location>
    <ligand>
        <name>3-phosphoshikimate</name>
        <dbReference type="ChEBI" id="CHEBI:145989"/>
    </ligand>
</feature>